<dbReference type="EMBL" id="JANPWB010000014">
    <property type="protein sequence ID" value="KAJ1100287.1"/>
    <property type="molecule type" value="Genomic_DNA"/>
</dbReference>
<comment type="caution">
    <text evidence="1">The sequence shown here is derived from an EMBL/GenBank/DDBJ whole genome shotgun (WGS) entry which is preliminary data.</text>
</comment>
<name>A0AAV7M9S8_PLEWA</name>
<keyword evidence="2" id="KW-1185">Reference proteome</keyword>
<evidence type="ECO:0000313" key="1">
    <source>
        <dbReference type="EMBL" id="KAJ1100287.1"/>
    </source>
</evidence>
<organism evidence="1 2">
    <name type="scientific">Pleurodeles waltl</name>
    <name type="common">Iberian ribbed newt</name>
    <dbReference type="NCBI Taxonomy" id="8319"/>
    <lineage>
        <taxon>Eukaryota</taxon>
        <taxon>Metazoa</taxon>
        <taxon>Chordata</taxon>
        <taxon>Craniata</taxon>
        <taxon>Vertebrata</taxon>
        <taxon>Euteleostomi</taxon>
        <taxon>Amphibia</taxon>
        <taxon>Batrachia</taxon>
        <taxon>Caudata</taxon>
        <taxon>Salamandroidea</taxon>
        <taxon>Salamandridae</taxon>
        <taxon>Pleurodelinae</taxon>
        <taxon>Pleurodeles</taxon>
    </lineage>
</organism>
<reference evidence="1" key="1">
    <citation type="journal article" date="2022" name="bioRxiv">
        <title>Sequencing and chromosome-scale assembly of the giantPleurodeles waltlgenome.</title>
        <authorList>
            <person name="Brown T."/>
            <person name="Elewa A."/>
            <person name="Iarovenko S."/>
            <person name="Subramanian E."/>
            <person name="Araus A.J."/>
            <person name="Petzold A."/>
            <person name="Susuki M."/>
            <person name="Suzuki K.-i.T."/>
            <person name="Hayashi T."/>
            <person name="Toyoda A."/>
            <person name="Oliveira C."/>
            <person name="Osipova E."/>
            <person name="Leigh N.D."/>
            <person name="Simon A."/>
            <person name="Yun M.H."/>
        </authorList>
    </citation>
    <scope>NUCLEOTIDE SEQUENCE</scope>
    <source>
        <strain evidence="1">20211129_DDA</strain>
        <tissue evidence="1">Liver</tissue>
    </source>
</reference>
<dbReference type="Proteomes" id="UP001066276">
    <property type="component" value="Chromosome 10"/>
</dbReference>
<accession>A0AAV7M9S8</accession>
<evidence type="ECO:0000313" key="2">
    <source>
        <dbReference type="Proteomes" id="UP001066276"/>
    </source>
</evidence>
<proteinExistence type="predicted"/>
<protein>
    <submittedName>
        <fullName evidence="1">Uncharacterized protein</fullName>
    </submittedName>
</protein>
<sequence>MTVAGLWPELAPLDLKLSERYEPIYPLVKVWRYELAPKRGHAEVQQGWQLGAGPGPPLGLAPGHEMGLGIDCDLPFFLSLAM</sequence>
<gene>
    <name evidence="1" type="ORF">NDU88_005373</name>
</gene>
<dbReference type="AlphaFoldDB" id="A0AAV7M9S8"/>